<feature type="region of interest" description="Disordered" evidence="1">
    <location>
        <begin position="1847"/>
        <end position="1874"/>
    </location>
</feature>
<evidence type="ECO:0000256" key="1">
    <source>
        <dbReference type="SAM" id="MobiDB-lite"/>
    </source>
</evidence>
<feature type="region of interest" description="Disordered" evidence="1">
    <location>
        <begin position="1886"/>
        <end position="1908"/>
    </location>
</feature>
<evidence type="ECO:0000313" key="3">
    <source>
        <dbReference type="Proteomes" id="UP001159363"/>
    </source>
</evidence>
<gene>
    <name evidence="2" type="ORF">PR048_022723</name>
</gene>
<feature type="region of interest" description="Disordered" evidence="1">
    <location>
        <begin position="1401"/>
        <end position="1424"/>
    </location>
</feature>
<protein>
    <submittedName>
        <fullName evidence="2">Uncharacterized protein</fullName>
    </submittedName>
</protein>
<feature type="compositionally biased region" description="Gly residues" evidence="1">
    <location>
        <begin position="1892"/>
        <end position="1901"/>
    </location>
</feature>
<dbReference type="EMBL" id="JARBHB010000009">
    <property type="protein sequence ID" value="KAJ8874834.1"/>
    <property type="molecule type" value="Genomic_DNA"/>
</dbReference>
<comment type="caution">
    <text evidence="2">The sequence shown here is derived from an EMBL/GenBank/DDBJ whole genome shotgun (WGS) entry which is preliminary data.</text>
</comment>
<proteinExistence type="predicted"/>
<dbReference type="Proteomes" id="UP001159363">
    <property type="component" value="Chromosome 8"/>
</dbReference>
<organism evidence="2 3">
    <name type="scientific">Dryococelus australis</name>
    <dbReference type="NCBI Taxonomy" id="614101"/>
    <lineage>
        <taxon>Eukaryota</taxon>
        <taxon>Metazoa</taxon>
        <taxon>Ecdysozoa</taxon>
        <taxon>Arthropoda</taxon>
        <taxon>Hexapoda</taxon>
        <taxon>Insecta</taxon>
        <taxon>Pterygota</taxon>
        <taxon>Neoptera</taxon>
        <taxon>Polyneoptera</taxon>
        <taxon>Phasmatodea</taxon>
        <taxon>Verophasmatodea</taxon>
        <taxon>Anareolatae</taxon>
        <taxon>Phasmatidae</taxon>
        <taxon>Eurycanthinae</taxon>
        <taxon>Dryococelus</taxon>
    </lineage>
</organism>
<reference evidence="2 3" key="1">
    <citation type="submission" date="2023-02" db="EMBL/GenBank/DDBJ databases">
        <title>LHISI_Scaffold_Assembly.</title>
        <authorList>
            <person name="Stuart O.P."/>
            <person name="Cleave R."/>
            <person name="Magrath M.J.L."/>
            <person name="Mikheyev A.S."/>
        </authorList>
    </citation>
    <scope>NUCLEOTIDE SEQUENCE [LARGE SCALE GENOMIC DNA]</scope>
    <source>
        <strain evidence="2">Daus_M_001</strain>
        <tissue evidence="2">Leg muscle</tissue>
    </source>
</reference>
<sequence length="1998" mass="220607">MEAPGKTFQLLATSTTFATGDRARIAKSQNKWSVVPLTLTYTFADWLPEGLERSMLIGLQLDNERHFAGVCGYSSLCTYVALSLLYRLLFCSQCDEGKSLQRYLEPWSVVVRLLASQHGEPGTNPGVVSPGFLHVGIVPHDGIARGASWTRHTTLTCRAVFPLLYRRGASSPAINGTSLTGWSSVVGRVVKRVVHPWLRSTFLRPDLLKIHFIVTPPPHDNKVIPTSGKLHQRDNAPDSPCCSQCLAAKACDGVPATPQNVHPLLSPRNPLSVYGVHYIASPHFTLSAACIELQCIILPLSLTLSCRLVASYSVLYCLSRLTLSCRLVASYSALYCLSHLTLSCRLVRATVHYIASLASLLSCRLVARYSVLYCLSNLTLSWRLVASYSVLYCLSHFNLSCRLIASYSALYCISHFTLSCRLVASYSVLHCLSQLTLSCRLVASYSVLYCLSHLTLSCRLVASYSGYIASLTSLCPEACRELQCIIFLSHFNLSCRLIASFSVLYCLSPLHSVLQACRELQCIILSLSTHSVLQACRELQCIILPLSPQLCPAGLSLATVYYIASLTSLCPGGLSRATVHYIASLTSLCPAGLSRATVYYIASLTSLCPAGLSLATVYYIELSHFTLSCRLVASYSVLYCLSHFTLSCRLVASYSVLYCLSHLTLSCRLVASYSACRELQCIILPLSLHSVLQACRELQCIILPLSPHSVLQACRELQCITFSLSLHSVLQACRELQINGLCATVGPKINYVGSLGTELPNILYIAGAVGVAPPHPIRKNIPLPLQRITGIIWECLRAGAIYETRARGISVSHLHRGGHFGIISFPPPYRITLTCEGADPCFVYEVGIAEPIRVKRGEHGTAPEYRGGGNGRSPRKPVGTIPMCKNPGVTPPGIAHLKIMNLNEIFAKFKIHGCLSWFVAGLSTLRSQCGGHCGGVRVFLGLSRFFTLSSFLCVSTPISSLSTHYSGWPEIRVCPRERQSATLRANILSSIPTPPQASTTYRFHLKTVSNCKVVHDTPSTCKSPAQDLLKYTFCILAPHERCLGVKRSDEQLNIEETCDVCRDAPCRLPDMQPNHGPRCIPPHCKIETAKSGSKSANLNADLWKLLQLLTRPMTMKLFHKAEEYTTDTQVDLMQGYQKCSFHREQRGISETLLSNTQLVQVTRSAVSTTFLLKCCLLPETKVEAALRDEWLADSESHGLPLSANPGPLSARDLAVKPCLGMTMILLQCPLITLVLCSNTGPSTPTVARRIGRPLHSRCSGGSLAMAYDHPSSGHHQFLDSSIKDTITSKICKNVGEVNNTDKARNSKDATHSCGFLAQVHSSGSTDRGCGVAIGGWRRRLLTMSHSCSIDFTSGDRVGQYVWYSVVHVEEIRAHGTPKKTHVRMENFGKIAATILLVRSATRRERKKERERGMRERDREREREKERDLASATVVVFKGTVWPQIEFTCRAATKHSTCMPTSPLALPRFKGLGHAEYFQPMELSASVSGEPDNKLHEDCLVQLLARRRSFARCRGGGVAGGDWLLIREPPPHYPRDAASLIPEGVGVGLGTGCSVSATSSRLSAAVLESYINNYMPLLICDSKISAYNYPFSFFSTRFRDFTPVRILKRVPLVWSVKQTWLPGEVIVNRYQHHTFHVSVTSPTKHHSHSFDTCATVSLEYAIPEQEHPASKIITSLTSSKISPGREASSITLEGRTEGFGKGEGRRGCRGGHGPTRPDVRLAERQYVCCYPEAPGGALINYSEYREMSVCSVRLHLLVMVNYKSDLVALNSEVLRADEDYLVEYKVTPECKDGGNGRFPRKFSDQWHCLAQFPHVQIQESSEGCNGDVDQGVERWEIWVAFKNEGEMEQRRNARAGDTGHPRENPPTQGHPPARLPRAKIRKRFHWESNQVHNGGGPASKGGGPRESHLRSWNTQSIKYWKDYIYSPGPIYALPPTFGYEGHDKTRHRNPAWTMGKRLETLKRKGVDNGPIGVPSHVTRFGAKRVQGKTFGERPRDLST</sequence>
<evidence type="ECO:0000313" key="2">
    <source>
        <dbReference type="EMBL" id="KAJ8874834.1"/>
    </source>
</evidence>
<keyword evidence="3" id="KW-1185">Reference proteome</keyword>
<accession>A0ABQ9GS20</accession>
<feature type="compositionally biased region" description="Basic and acidic residues" evidence="1">
    <location>
        <begin position="1407"/>
        <end position="1424"/>
    </location>
</feature>
<name>A0ABQ9GS20_9NEOP</name>